<name>A0A9P9YTR7_9MUSC</name>
<dbReference type="Proteomes" id="UP001059596">
    <property type="component" value="Unassembled WGS sequence"/>
</dbReference>
<protein>
    <submittedName>
        <fullName evidence="1">Uncharacterized protein</fullName>
    </submittedName>
</protein>
<sequence>MGIWDQVTPVVERVLQPQVLEQHSTRFSNQMPSTQHPAPSSQLPALSFQLPVTSYQFPIPFSISSCWYYQSNLLGNSPRCQTRVSDKADKAYTKAAELEVGGPMAGRLRLEQPSCASTGGNLTVLRRAGPVSQPCAVDANGRVRFTEK</sequence>
<evidence type="ECO:0000313" key="1">
    <source>
        <dbReference type="EMBL" id="KAI8042978.1"/>
    </source>
</evidence>
<organism evidence="1 2">
    <name type="scientific">Drosophila gunungcola</name>
    <name type="common">fruit fly</name>
    <dbReference type="NCBI Taxonomy" id="103775"/>
    <lineage>
        <taxon>Eukaryota</taxon>
        <taxon>Metazoa</taxon>
        <taxon>Ecdysozoa</taxon>
        <taxon>Arthropoda</taxon>
        <taxon>Hexapoda</taxon>
        <taxon>Insecta</taxon>
        <taxon>Pterygota</taxon>
        <taxon>Neoptera</taxon>
        <taxon>Endopterygota</taxon>
        <taxon>Diptera</taxon>
        <taxon>Brachycera</taxon>
        <taxon>Muscomorpha</taxon>
        <taxon>Ephydroidea</taxon>
        <taxon>Drosophilidae</taxon>
        <taxon>Drosophila</taxon>
        <taxon>Sophophora</taxon>
    </lineage>
</organism>
<proteinExistence type="predicted"/>
<dbReference type="AlphaFoldDB" id="A0A9P9YTR7"/>
<comment type="caution">
    <text evidence="1">The sequence shown here is derived from an EMBL/GenBank/DDBJ whole genome shotgun (WGS) entry which is preliminary data.</text>
</comment>
<gene>
    <name evidence="1" type="ORF">M5D96_004302</name>
</gene>
<evidence type="ECO:0000313" key="2">
    <source>
        <dbReference type="Proteomes" id="UP001059596"/>
    </source>
</evidence>
<reference evidence="1" key="1">
    <citation type="journal article" date="2023" name="Genome Biol. Evol.">
        <title>Long-read-based Genome Assembly of Drosophila gunungcola Reveals Fewer Chemosensory Genes in Flower-breeding Species.</title>
        <authorList>
            <person name="Negi A."/>
            <person name="Liao B.Y."/>
            <person name="Yeh S.D."/>
        </authorList>
    </citation>
    <scope>NUCLEOTIDE SEQUENCE</scope>
    <source>
        <strain evidence="1">Sukarami</strain>
    </source>
</reference>
<accession>A0A9P9YTR7</accession>
<dbReference type="EMBL" id="JAMKOV010000002">
    <property type="protein sequence ID" value="KAI8042978.1"/>
    <property type="molecule type" value="Genomic_DNA"/>
</dbReference>
<keyword evidence="2" id="KW-1185">Reference proteome</keyword>